<keyword evidence="1" id="KW-1133">Transmembrane helix</keyword>
<gene>
    <name evidence="2" type="ORF">HJG60_008136</name>
</gene>
<comment type="caution">
    <text evidence="2">The sequence shown here is derived from an EMBL/GenBank/DDBJ whole genome shotgun (WGS) entry which is preliminary data.</text>
</comment>
<accession>A0A833ZAU1</accession>
<evidence type="ECO:0000313" key="3">
    <source>
        <dbReference type="Proteomes" id="UP000664940"/>
    </source>
</evidence>
<organism evidence="2 3">
    <name type="scientific">Phyllostomus discolor</name>
    <name type="common">pale spear-nosed bat</name>
    <dbReference type="NCBI Taxonomy" id="89673"/>
    <lineage>
        <taxon>Eukaryota</taxon>
        <taxon>Metazoa</taxon>
        <taxon>Chordata</taxon>
        <taxon>Craniata</taxon>
        <taxon>Vertebrata</taxon>
        <taxon>Euteleostomi</taxon>
        <taxon>Mammalia</taxon>
        <taxon>Eutheria</taxon>
        <taxon>Laurasiatheria</taxon>
        <taxon>Chiroptera</taxon>
        <taxon>Yangochiroptera</taxon>
        <taxon>Phyllostomidae</taxon>
        <taxon>Phyllostominae</taxon>
        <taxon>Phyllostomus</taxon>
    </lineage>
</organism>
<sequence>MRRSQDDPATDLIIYVIHSICIYIYIYTHVCAGVGKSRFTVVHMQNTTIINKQQHKNKLGLPYGSKHYLHPPRTYVCMHTHLTYMLKHTHSNICANIHLFSYVYMCVFVCVCICTSINLGFY</sequence>
<dbReference type="Proteomes" id="UP000664940">
    <property type="component" value="Unassembled WGS sequence"/>
</dbReference>
<proteinExistence type="predicted"/>
<reference evidence="2 3" key="1">
    <citation type="journal article" date="2020" name="Nature">
        <title>Six reference-quality genomes reveal evolution of bat adaptations.</title>
        <authorList>
            <person name="Jebb D."/>
            <person name="Huang Z."/>
            <person name="Pippel M."/>
            <person name="Hughes G.M."/>
            <person name="Lavrichenko K."/>
            <person name="Devanna P."/>
            <person name="Winkler S."/>
            <person name="Jermiin L.S."/>
            <person name="Skirmuntt E.C."/>
            <person name="Katzourakis A."/>
            <person name="Burkitt-Gray L."/>
            <person name="Ray D.A."/>
            <person name="Sullivan K.A.M."/>
            <person name="Roscito J.G."/>
            <person name="Kirilenko B.M."/>
            <person name="Davalos L.M."/>
            <person name="Corthals A.P."/>
            <person name="Power M.L."/>
            <person name="Jones G."/>
            <person name="Ransome R.D."/>
            <person name="Dechmann D.K.N."/>
            <person name="Locatelli A.G."/>
            <person name="Puechmaille S.J."/>
            <person name="Fedrigo O."/>
            <person name="Jarvis E.D."/>
            <person name="Hiller M."/>
            <person name="Vernes S.C."/>
            <person name="Myers E.W."/>
            <person name="Teeling E.C."/>
        </authorList>
    </citation>
    <scope>NUCLEOTIDE SEQUENCE [LARGE SCALE GENOMIC DNA]</scope>
    <source>
        <strain evidence="2">Bat1K_MPI-CBG_1</strain>
    </source>
</reference>
<keyword evidence="1" id="KW-0812">Transmembrane</keyword>
<protein>
    <submittedName>
        <fullName evidence="2">Uncharacterized protein</fullName>
    </submittedName>
</protein>
<dbReference type="EMBL" id="JABVXQ010000010">
    <property type="protein sequence ID" value="KAF6088280.1"/>
    <property type="molecule type" value="Genomic_DNA"/>
</dbReference>
<name>A0A833ZAU1_9CHIR</name>
<evidence type="ECO:0000256" key="1">
    <source>
        <dbReference type="SAM" id="Phobius"/>
    </source>
</evidence>
<feature type="transmembrane region" description="Helical" evidence="1">
    <location>
        <begin position="12"/>
        <end position="35"/>
    </location>
</feature>
<dbReference type="AlphaFoldDB" id="A0A833ZAU1"/>
<keyword evidence="1" id="KW-0472">Membrane</keyword>
<evidence type="ECO:0000313" key="2">
    <source>
        <dbReference type="EMBL" id="KAF6088280.1"/>
    </source>
</evidence>
<feature type="transmembrane region" description="Helical" evidence="1">
    <location>
        <begin position="99"/>
        <end position="121"/>
    </location>
</feature>